<proteinExistence type="predicted"/>
<protein>
    <submittedName>
        <fullName evidence="4">UDP-2,4-diacetamido-2,4,6-trideoxy-beta-L-altropyranose hydrolase</fullName>
    </submittedName>
</protein>
<dbReference type="Proteomes" id="UP000198505">
    <property type="component" value="Unassembled WGS sequence"/>
</dbReference>
<keyword evidence="5" id="KW-1185">Reference proteome</keyword>
<dbReference type="RefSeq" id="WP_092830890.1">
    <property type="nucleotide sequence ID" value="NZ_FOGS01000017.1"/>
</dbReference>
<evidence type="ECO:0000256" key="1">
    <source>
        <dbReference type="PIRSR" id="PIRSR620023-1"/>
    </source>
</evidence>
<feature type="domain" description="Glycosyl transferase family 28 C-terminal" evidence="3">
    <location>
        <begin position="231"/>
        <end position="322"/>
    </location>
</feature>
<dbReference type="Gene3D" id="3.40.50.11190">
    <property type="match status" value="1"/>
</dbReference>
<keyword evidence="4" id="KW-0378">Hydrolase</keyword>
<dbReference type="InterPro" id="IPR007235">
    <property type="entry name" value="Glyco_trans_28_C"/>
</dbReference>
<sequence length="365" mass="40163">MKFIIRVDASVQIGTGHVMRCLALAEELRRQGHQCLFICRNHKGNIAELIVQKGFELHLLHSPKQTEKFVKDEQAVVHSGWLGVPWQTDAQQTLEVLVNHNPDWLIVDHYALDAKWERQLVEAVGQILVIDDLADREHMSTVLLDQNFGRQSTDYDELVPPTCTKLIGPKYALLRTEFAEMRAASLERRRTLELKRILISLGGVDRTNVTGQILGALSSSTLPPEIELDIVMGRSAPHLETVKKQALELPFQATVSVSVSNMAERMCLADLAIGAAGSTAWEMCCLGLPAILLVLADNQRMVNQSLIKAGIAKGLDIQALKTEDSIKIDNVVKDAWCAAPTMTEKGASVADGFGCARLANFLVGV</sequence>
<gene>
    <name evidence="4" type="ORF">SAMN04487958_1177</name>
</gene>
<dbReference type="NCBIfam" id="TIGR03590">
    <property type="entry name" value="PseG"/>
    <property type="match status" value="1"/>
</dbReference>
<dbReference type="InterPro" id="IPR020023">
    <property type="entry name" value="PseG"/>
</dbReference>
<evidence type="ECO:0000256" key="2">
    <source>
        <dbReference type="PIRSR" id="PIRSR620023-2"/>
    </source>
</evidence>
<feature type="binding site" evidence="2">
    <location>
        <position position="282"/>
    </location>
    <ligand>
        <name>substrate</name>
    </ligand>
</feature>
<feature type="active site" description="Proton acceptor" evidence="1">
    <location>
        <position position="17"/>
    </location>
</feature>
<dbReference type="EMBL" id="FOGS01000017">
    <property type="protein sequence ID" value="SES34708.1"/>
    <property type="molecule type" value="Genomic_DNA"/>
</dbReference>
<accession>A0A1H9WLE2</accession>
<dbReference type="AlphaFoldDB" id="A0A1H9WLE2"/>
<dbReference type="GO" id="GO:0016758">
    <property type="term" value="F:hexosyltransferase activity"/>
    <property type="evidence" value="ECO:0007669"/>
    <property type="project" value="InterPro"/>
</dbReference>
<evidence type="ECO:0000313" key="5">
    <source>
        <dbReference type="Proteomes" id="UP000198505"/>
    </source>
</evidence>
<dbReference type="Gene3D" id="3.40.50.2000">
    <property type="entry name" value="Glycogen Phosphorylase B"/>
    <property type="match status" value="1"/>
</dbReference>
<evidence type="ECO:0000259" key="3">
    <source>
        <dbReference type="Pfam" id="PF04101"/>
    </source>
</evidence>
<feature type="binding site" evidence="2">
    <location>
        <position position="175"/>
    </location>
    <ligand>
        <name>substrate</name>
    </ligand>
</feature>
<evidence type="ECO:0000313" key="4">
    <source>
        <dbReference type="EMBL" id="SES34708.1"/>
    </source>
</evidence>
<dbReference type="Pfam" id="PF04101">
    <property type="entry name" value="Glyco_tran_28_C"/>
    <property type="match status" value="1"/>
</dbReference>
<dbReference type="GO" id="GO:0016787">
    <property type="term" value="F:hydrolase activity"/>
    <property type="evidence" value="ECO:0007669"/>
    <property type="project" value="UniProtKB-KW"/>
</dbReference>
<dbReference type="PANTHER" id="PTHR21015">
    <property type="entry name" value="UDP-N-ACETYLGLUCOSAMINE--N-ACETYLMURAMYL-(PENTAPEPTIDE) PYROPHOSPHORYL-UNDECAPRENOL N-ACETYLGLUCOSAMINE TRANSFERASE 1"/>
    <property type="match status" value="1"/>
</dbReference>
<organism evidence="4 5">
    <name type="scientific">Vreelandella subterranea</name>
    <dbReference type="NCBI Taxonomy" id="416874"/>
    <lineage>
        <taxon>Bacteria</taxon>
        <taxon>Pseudomonadati</taxon>
        <taxon>Pseudomonadota</taxon>
        <taxon>Gammaproteobacteria</taxon>
        <taxon>Oceanospirillales</taxon>
        <taxon>Halomonadaceae</taxon>
        <taxon>Vreelandella</taxon>
    </lineage>
</organism>
<dbReference type="PANTHER" id="PTHR21015:SF22">
    <property type="entry name" value="GLYCOSYLTRANSFERASE"/>
    <property type="match status" value="1"/>
</dbReference>
<dbReference type="SUPFAM" id="SSF53756">
    <property type="entry name" value="UDP-Glycosyltransferase/glycogen phosphorylase"/>
    <property type="match status" value="1"/>
</dbReference>
<name>A0A1H9WLE2_9GAMM</name>
<reference evidence="5" key="1">
    <citation type="submission" date="2016-10" db="EMBL/GenBank/DDBJ databases">
        <authorList>
            <person name="Varghese N."/>
            <person name="Submissions S."/>
        </authorList>
    </citation>
    <scope>NUCLEOTIDE SEQUENCE [LARGE SCALE GENOMIC DNA]</scope>
    <source>
        <strain evidence="5">CGMCC 1.6495</strain>
    </source>
</reference>
<dbReference type="STRING" id="416874.SAMN04487958_1177"/>